<name>A0AA39M910_9BILA</name>
<feature type="region of interest" description="Disordered" evidence="4">
    <location>
        <begin position="1"/>
        <end position="49"/>
    </location>
</feature>
<dbReference type="GO" id="GO:0005681">
    <property type="term" value="C:spliceosomal complex"/>
    <property type="evidence" value="ECO:0007669"/>
    <property type="project" value="TreeGrafter"/>
</dbReference>
<feature type="compositionally biased region" description="Basic and acidic residues" evidence="4">
    <location>
        <begin position="13"/>
        <end position="24"/>
    </location>
</feature>
<accession>A0AA39M910</accession>
<dbReference type="PANTHER" id="PTHR13486">
    <property type="entry name" value="TELOMERE LENGTH AND SILENCING PROTEIN 1 TLS1 FAMILY MEMBER"/>
    <property type="match status" value="1"/>
</dbReference>
<proteinExistence type="inferred from homology"/>
<evidence type="ECO:0000313" key="6">
    <source>
        <dbReference type="Proteomes" id="UP001175271"/>
    </source>
</evidence>
<comment type="caution">
    <text evidence="5">The sequence shown here is derived from an EMBL/GenBank/DDBJ whole genome shotgun (WGS) entry which is preliminary data.</text>
</comment>
<dbReference type="Proteomes" id="UP001175271">
    <property type="component" value="Unassembled WGS sequence"/>
</dbReference>
<evidence type="ECO:0000256" key="2">
    <source>
        <dbReference type="ARBA" id="ARBA00007643"/>
    </source>
</evidence>
<feature type="region of interest" description="Disordered" evidence="4">
    <location>
        <begin position="201"/>
        <end position="228"/>
    </location>
</feature>
<dbReference type="AlphaFoldDB" id="A0AA39M910"/>
<sequence length="228" mass="26237">MSLFNRRSKRPANLREKEKPKRDSDDDDEAPVNFSDIRELQEQRRRQKGFTAVECAVGKELAKEFNDVDEDPFRQSGGGQFQLSDNRRAQLHAADVEQGIREQFKKESLLRDEHEEMKKYIEDELRKRKAIHDSGEKSATSSSTLHELSDEALMLKAAERIKGYTSKNADELLSNQMLAGIPEVDLGISARISNIMETEQKKNAMCQKMKGLEPEEPEEKKAKRSRRE</sequence>
<keyword evidence="6" id="KW-1185">Reference proteome</keyword>
<evidence type="ECO:0000256" key="1">
    <source>
        <dbReference type="ARBA" id="ARBA00004123"/>
    </source>
</evidence>
<comment type="similarity">
    <text evidence="2">Belongs to the TLS1 family.</text>
</comment>
<dbReference type="PANTHER" id="PTHR13486:SF2">
    <property type="entry name" value="SPLICING FACTOR C9ORF78"/>
    <property type="match status" value="1"/>
</dbReference>
<evidence type="ECO:0000313" key="5">
    <source>
        <dbReference type="EMBL" id="KAK0425477.1"/>
    </source>
</evidence>
<protein>
    <submittedName>
        <fullName evidence="5">Uncharacterized protein</fullName>
    </submittedName>
</protein>
<dbReference type="GO" id="GO:0000398">
    <property type="term" value="P:mRNA splicing, via spliceosome"/>
    <property type="evidence" value="ECO:0007669"/>
    <property type="project" value="TreeGrafter"/>
</dbReference>
<keyword evidence="3" id="KW-0539">Nucleus</keyword>
<reference evidence="5" key="1">
    <citation type="submission" date="2023-06" db="EMBL/GenBank/DDBJ databases">
        <title>Genomic analysis of the entomopathogenic nematode Steinernema hermaphroditum.</title>
        <authorList>
            <person name="Schwarz E.M."/>
            <person name="Heppert J.K."/>
            <person name="Baniya A."/>
            <person name="Schwartz H.T."/>
            <person name="Tan C.-H."/>
            <person name="Antoshechkin I."/>
            <person name="Sternberg P.W."/>
            <person name="Goodrich-Blair H."/>
            <person name="Dillman A.R."/>
        </authorList>
    </citation>
    <scope>NUCLEOTIDE SEQUENCE</scope>
    <source>
        <strain evidence="5">PS9179</strain>
        <tissue evidence="5">Whole animal</tissue>
    </source>
</reference>
<dbReference type="EMBL" id="JAUCMV010000001">
    <property type="protein sequence ID" value="KAK0425477.1"/>
    <property type="molecule type" value="Genomic_DNA"/>
</dbReference>
<organism evidence="5 6">
    <name type="scientific">Steinernema hermaphroditum</name>
    <dbReference type="NCBI Taxonomy" id="289476"/>
    <lineage>
        <taxon>Eukaryota</taxon>
        <taxon>Metazoa</taxon>
        <taxon>Ecdysozoa</taxon>
        <taxon>Nematoda</taxon>
        <taxon>Chromadorea</taxon>
        <taxon>Rhabditida</taxon>
        <taxon>Tylenchina</taxon>
        <taxon>Panagrolaimomorpha</taxon>
        <taxon>Strongyloidoidea</taxon>
        <taxon>Steinernematidae</taxon>
        <taxon>Steinernema</taxon>
    </lineage>
</organism>
<evidence type="ECO:0000256" key="3">
    <source>
        <dbReference type="ARBA" id="ARBA00023242"/>
    </source>
</evidence>
<feature type="compositionally biased region" description="Basic and acidic residues" evidence="4">
    <location>
        <begin position="210"/>
        <end position="221"/>
    </location>
</feature>
<dbReference type="Pfam" id="PF07052">
    <property type="entry name" value="Hep_59"/>
    <property type="match status" value="1"/>
</dbReference>
<comment type="subcellular location">
    <subcellularLocation>
        <location evidence="1">Nucleus</location>
    </subcellularLocation>
</comment>
<feature type="compositionally biased region" description="Basic residues" evidence="4">
    <location>
        <begin position="1"/>
        <end position="12"/>
    </location>
</feature>
<gene>
    <name evidence="5" type="ORF">QR680_009226</name>
</gene>
<dbReference type="InterPro" id="IPR010756">
    <property type="entry name" value="Tls1-like"/>
</dbReference>
<evidence type="ECO:0000256" key="4">
    <source>
        <dbReference type="SAM" id="MobiDB-lite"/>
    </source>
</evidence>